<evidence type="ECO:0000313" key="5">
    <source>
        <dbReference type="Ensembl" id="ENSMMDP00005049169.1"/>
    </source>
</evidence>
<feature type="domain" description="Thrombospondin-like N-terminal" evidence="4">
    <location>
        <begin position="9"/>
        <end position="194"/>
    </location>
</feature>
<organism evidence="5 6">
    <name type="scientific">Myripristis murdjan</name>
    <name type="common">pinecone soldierfish</name>
    <dbReference type="NCBI Taxonomy" id="586833"/>
    <lineage>
        <taxon>Eukaryota</taxon>
        <taxon>Metazoa</taxon>
        <taxon>Chordata</taxon>
        <taxon>Craniata</taxon>
        <taxon>Vertebrata</taxon>
        <taxon>Euteleostomi</taxon>
        <taxon>Actinopterygii</taxon>
        <taxon>Neopterygii</taxon>
        <taxon>Teleostei</taxon>
        <taxon>Neoteleostei</taxon>
        <taxon>Acanthomorphata</taxon>
        <taxon>Holocentriformes</taxon>
        <taxon>Holocentridae</taxon>
        <taxon>Myripristis</taxon>
    </lineage>
</organism>
<evidence type="ECO:0000256" key="2">
    <source>
        <dbReference type="ARBA" id="ARBA00022737"/>
    </source>
</evidence>
<keyword evidence="3" id="KW-1133">Transmembrane helix</keyword>
<keyword evidence="6" id="KW-1185">Reference proteome</keyword>
<name>A0A668AMC3_9TELE</name>
<dbReference type="Proteomes" id="UP000472263">
    <property type="component" value="Chromosome 12"/>
</dbReference>
<reference evidence="5" key="3">
    <citation type="submission" date="2025-09" db="UniProtKB">
        <authorList>
            <consortium name="Ensembl"/>
        </authorList>
    </citation>
    <scope>IDENTIFICATION</scope>
</reference>
<evidence type="ECO:0000256" key="3">
    <source>
        <dbReference type="SAM" id="Phobius"/>
    </source>
</evidence>
<feature type="transmembrane region" description="Helical" evidence="3">
    <location>
        <begin position="208"/>
        <end position="225"/>
    </location>
</feature>
<dbReference type="InterPro" id="IPR001791">
    <property type="entry name" value="Laminin_G"/>
</dbReference>
<keyword evidence="3" id="KW-0472">Membrane</keyword>
<dbReference type="InterPro" id="IPR013320">
    <property type="entry name" value="ConA-like_dom_sf"/>
</dbReference>
<dbReference type="Pfam" id="PF02210">
    <property type="entry name" value="Laminin_G_2"/>
    <property type="match status" value="1"/>
</dbReference>
<keyword evidence="3" id="KW-0812">Transmembrane</keyword>
<keyword evidence="2" id="KW-0677">Repeat</keyword>
<evidence type="ECO:0000259" key="4">
    <source>
        <dbReference type="SMART" id="SM00210"/>
    </source>
</evidence>
<dbReference type="Ensembl" id="ENSMMDT00005050127.1">
    <property type="protein sequence ID" value="ENSMMDP00005049169.1"/>
    <property type="gene ID" value="ENSMMDG00005022348.1"/>
</dbReference>
<dbReference type="InterPro" id="IPR048287">
    <property type="entry name" value="TSPN-like_N"/>
</dbReference>
<dbReference type="GeneTree" id="ENSGT00940000159211"/>
<dbReference type="SUPFAM" id="SSF49899">
    <property type="entry name" value="Concanavalin A-like lectins/glucanases"/>
    <property type="match status" value="1"/>
</dbReference>
<keyword evidence="1" id="KW-0732">Signal</keyword>
<dbReference type="SMART" id="SM00210">
    <property type="entry name" value="TSPN"/>
    <property type="match status" value="1"/>
</dbReference>
<sequence length="245" mass="27821">LFLKDLLELVDLLKSLDFQSLPEGVTKTTGFCSHRRSTQGPDVAYRVSKDAHLSAPTKQLYPGDVFPEDFSILATVKPNKGSQSFLLSVYNEQGIQQLGLEVGRSPVFLYEDHTGKPSPEDYPLFRGVNLADGKWHRVAISVHKQTITLILDCKKKTTQKLLRSAHPIIDTKGIVVFGTRILDEEVFEVCIITPYENCSEKPLWAYQMWRYLICISALILFIFSSEGRLIRKERSIDLREDSDSK</sequence>
<evidence type="ECO:0000256" key="1">
    <source>
        <dbReference type="ARBA" id="ARBA00022729"/>
    </source>
</evidence>
<reference evidence="5" key="1">
    <citation type="submission" date="2019-06" db="EMBL/GenBank/DDBJ databases">
        <authorList>
            <consortium name="Wellcome Sanger Institute Data Sharing"/>
        </authorList>
    </citation>
    <scope>NUCLEOTIDE SEQUENCE [LARGE SCALE GENOMIC DNA]</scope>
</reference>
<dbReference type="Gene3D" id="2.60.120.200">
    <property type="match status" value="1"/>
</dbReference>
<evidence type="ECO:0000313" key="6">
    <source>
        <dbReference type="Proteomes" id="UP000472263"/>
    </source>
</evidence>
<proteinExistence type="predicted"/>
<protein>
    <recommendedName>
        <fullName evidence="4">Thrombospondin-like N-terminal domain-containing protein</fullName>
    </recommendedName>
</protein>
<dbReference type="AlphaFoldDB" id="A0A668AMC3"/>
<reference evidence="5" key="2">
    <citation type="submission" date="2025-08" db="UniProtKB">
        <authorList>
            <consortium name="Ensembl"/>
        </authorList>
    </citation>
    <scope>IDENTIFICATION</scope>
</reference>
<dbReference type="FunFam" id="2.60.120.200:FF:000016">
    <property type="entry name" value="Collagen XI alpha 1 chain"/>
    <property type="match status" value="1"/>
</dbReference>
<accession>A0A668AMC3</accession>
<dbReference type="InParanoid" id="A0A668AMC3"/>